<organism evidence="7 8">
    <name type="scientific">Carnegiea gigantea</name>
    <dbReference type="NCBI Taxonomy" id="171969"/>
    <lineage>
        <taxon>Eukaryota</taxon>
        <taxon>Viridiplantae</taxon>
        <taxon>Streptophyta</taxon>
        <taxon>Embryophyta</taxon>
        <taxon>Tracheophyta</taxon>
        <taxon>Spermatophyta</taxon>
        <taxon>Magnoliopsida</taxon>
        <taxon>eudicotyledons</taxon>
        <taxon>Gunneridae</taxon>
        <taxon>Pentapetalae</taxon>
        <taxon>Caryophyllales</taxon>
        <taxon>Cactineae</taxon>
        <taxon>Cactaceae</taxon>
        <taxon>Cactoideae</taxon>
        <taxon>Echinocereeae</taxon>
        <taxon>Carnegiea</taxon>
    </lineage>
</organism>
<keyword evidence="4 6" id="KW-0560">Oxidoreductase</keyword>
<dbReference type="SUPFAM" id="SSF48264">
    <property type="entry name" value="Cytochrome P450"/>
    <property type="match status" value="1"/>
</dbReference>
<dbReference type="AlphaFoldDB" id="A0A9Q1KQS5"/>
<evidence type="ECO:0000256" key="3">
    <source>
        <dbReference type="ARBA" id="ARBA00022723"/>
    </source>
</evidence>
<dbReference type="InterPro" id="IPR017972">
    <property type="entry name" value="Cyt_P450_CS"/>
</dbReference>
<keyword evidence="6" id="KW-0349">Heme</keyword>
<dbReference type="Pfam" id="PF00067">
    <property type="entry name" value="p450"/>
    <property type="match status" value="1"/>
</dbReference>
<evidence type="ECO:0000256" key="1">
    <source>
        <dbReference type="ARBA" id="ARBA00001971"/>
    </source>
</evidence>
<sequence>MNHIPTNKKDGLPTNWPVIGMLPALLKNHHRIHDCAVEVLEKTQLTFLVKGPWFSNMKLLGTVDPANVHHILSKNVGNYPRGSKFKEISEIFGDGIFTTDSKMWQYHRKMAQSVLAHPKFHEFLVEKVWEKIESGLIPLLDHASEQRLEIDLQDLFGMFLFDTISTVVMDYDPGSLSIDLPNLPFLKALHVLEEVVVYRYVVPTCVWKFQRWLGIGLEKKHKEAWKIIDDFIYGHISKRRAELMSKNSQSKACKVGYGLGVDLMAIYMDEARKRAEIGSNGDKFLRDTILAFLAAGRGPVGAALAWFFYLLTKNPHVLYKIKEELDTMTAQVRYHHTDDDITWNRYKILSRNFQDLKDKLIYLHAAVCEALRLYPPVPFNTRVPIESDTLPSGHKVESSMQIIFDMYAMGRMKSLWGQDCYEFKPERWILETGKIRFVPSHQFLAFSTGPRTCVGKNMALTMMKAATIVIISRYLIEPAQAHPVVPHASMILHMKQGFKVKVAAY</sequence>
<dbReference type="OrthoDB" id="1470350at2759"/>
<keyword evidence="5 6" id="KW-0408">Iron</keyword>
<proteinExistence type="inferred from homology"/>
<dbReference type="GO" id="GO:0005506">
    <property type="term" value="F:iron ion binding"/>
    <property type="evidence" value="ECO:0007669"/>
    <property type="project" value="InterPro"/>
</dbReference>
<dbReference type="InterPro" id="IPR001128">
    <property type="entry name" value="Cyt_P450"/>
</dbReference>
<accession>A0A9Q1KQS5</accession>
<keyword evidence="3 6" id="KW-0479">Metal-binding</keyword>
<dbReference type="CDD" id="cd11064">
    <property type="entry name" value="CYP86A"/>
    <property type="match status" value="1"/>
</dbReference>
<dbReference type="EMBL" id="JAKOGI010000043">
    <property type="protein sequence ID" value="KAJ8447002.1"/>
    <property type="molecule type" value="Genomic_DNA"/>
</dbReference>
<dbReference type="GO" id="GO:0004497">
    <property type="term" value="F:monooxygenase activity"/>
    <property type="evidence" value="ECO:0007669"/>
    <property type="project" value="UniProtKB-KW"/>
</dbReference>
<dbReference type="PRINTS" id="PR00385">
    <property type="entry name" value="P450"/>
</dbReference>
<evidence type="ECO:0000256" key="2">
    <source>
        <dbReference type="ARBA" id="ARBA00010617"/>
    </source>
</evidence>
<comment type="caution">
    <text evidence="7">The sequence shown here is derived from an EMBL/GenBank/DDBJ whole genome shotgun (WGS) entry which is preliminary data.</text>
</comment>
<comment type="similarity">
    <text evidence="2 6">Belongs to the cytochrome P450 family.</text>
</comment>
<dbReference type="Proteomes" id="UP001153076">
    <property type="component" value="Unassembled WGS sequence"/>
</dbReference>
<evidence type="ECO:0008006" key="9">
    <source>
        <dbReference type="Google" id="ProtNLM"/>
    </source>
</evidence>
<comment type="cofactor">
    <cofactor evidence="1">
        <name>heme</name>
        <dbReference type="ChEBI" id="CHEBI:30413"/>
    </cofactor>
</comment>
<evidence type="ECO:0000313" key="7">
    <source>
        <dbReference type="EMBL" id="KAJ8447002.1"/>
    </source>
</evidence>
<protein>
    <recommendedName>
        <fullName evidence="9">Cytochrome P450</fullName>
    </recommendedName>
</protein>
<dbReference type="GO" id="GO:0006629">
    <property type="term" value="P:lipid metabolic process"/>
    <property type="evidence" value="ECO:0007669"/>
    <property type="project" value="UniProtKB-ARBA"/>
</dbReference>
<evidence type="ECO:0000256" key="4">
    <source>
        <dbReference type="ARBA" id="ARBA00023002"/>
    </source>
</evidence>
<dbReference type="PROSITE" id="PS00086">
    <property type="entry name" value="CYTOCHROME_P450"/>
    <property type="match status" value="1"/>
</dbReference>
<gene>
    <name evidence="7" type="ORF">Cgig2_033571</name>
</gene>
<evidence type="ECO:0000313" key="8">
    <source>
        <dbReference type="Proteomes" id="UP001153076"/>
    </source>
</evidence>
<dbReference type="GO" id="GO:0016705">
    <property type="term" value="F:oxidoreductase activity, acting on paired donors, with incorporation or reduction of molecular oxygen"/>
    <property type="evidence" value="ECO:0007669"/>
    <property type="project" value="InterPro"/>
</dbReference>
<dbReference type="InterPro" id="IPR036396">
    <property type="entry name" value="Cyt_P450_sf"/>
</dbReference>
<dbReference type="PANTHER" id="PTHR24296">
    <property type="entry name" value="CYTOCHROME P450"/>
    <property type="match status" value="1"/>
</dbReference>
<name>A0A9Q1KQS5_9CARY</name>
<reference evidence="7" key="1">
    <citation type="submission" date="2022-04" db="EMBL/GenBank/DDBJ databases">
        <title>Carnegiea gigantea Genome sequencing and assembly v2.</title>
        <authorList>
            <person name="Copetti D."/>
            <person name="Sanderson M.J."/>
            <person name="Burquez A."/>
            <person name="Wojciechowski M.F."/>
        </authorList>
    </citation>
    <scope>NUCLEOTIDE SEQUENCE</scope>
    <source>
        <strain evidence="7">SGP5-SGP5p</strain>
        <tissue evidence="7">Aerial part</tissue>
    </source>
</reference>
<dbReference type="GO" id="GO:0020037">
    <property type="term" value="F:heme binding"/>
    <property type="evidence" value="ECO:0007669"/>
    <property type="project" value="InterPro"/>
</dbReference>
<keyword evidence="8" id="KW-1185">Reference proteome</keyword>
<keyword evidence="6" id="KW-0503">Monooxygenase</keyword>
<dbReference type="Gene3D" id="1.10.630.10">
    <property type="entry name" value="Cytochrome P450"/>
    <property type="match status" value="1"/>
</dbReference>
<evidence type="ECO:0000256" key="6">
    <source>
        <dbReference type="RuleBase" id="RU000461"/>
    </source>
</evidence>
<evidence type="ECO:0000256" key="5">
    <source>
        <dbReference type="ARBA" id="ARBA00023004"/>
    </source>
</evidence>